<evidence type="ECO:0000313" key="1">
    <source>
        <dbReference type="EMBL" id="CSB69940.1"/>
    </source>
</evidence>
<reference evidence="1 2" key="1">
    <citation type="submission" date="2015-07" db="EMBL/GenBank/DDBJ databases">
        <authorList>
            <consortium name="Pathogen Informatics"/>
        </authorList>
    </citation>
    <scope>NUCLEOTIDE SEQUENCE [LARGE SCALE GENOMIC DNA]</scope>
    <source>
        <strain evidence="1 2">A325</strain>
    </source>
</reference>
<accession>A0A655VLB4</accession>
<proteinExistence type="predicted"/>
<dbReference type="AlphaFoldDB" id="A0A655VLB4"/>
<gene>
    <name evidence="1" type="ORF">ERS013201_00718</name>
</gene>
<protein>
    <submittedName>
        <fullName evidence="1">Uncharacterized protein</fullName>
    </submittedName>
</protein>
<dbReference type="EMBL" id="CWQJ01000003">
    <property type="protein sequence ID" value="CSB69940.1"/>
    <property type="molecule type" value="Genomic_DNA"/>
</dbReference>
<dbReference type="Proteomes" id="UP000046067">
    <property type="component" value="Unassembled WGS sequence"/>
</dbReference>
<evidence type="ECO:0000313" key="2">
    <source>
        <dbReference type="Proteomes" id="UP000046067"/>
    </source>
</evidence>
<organism evidence="1 2">
    <name type="scientific">Vibrio cholerae</name>
    <dbReference type="NCBI Taxonomy" id="666"/>
    <lineage>
        <taxon>Bacteria</taxon>
        <taxon>Pseudomonadati</taxon>
        <taxon>Pseudomonadota</taxon>
        <taxon>Gammaproteobacteria</taxon>
        <taxon>Vibrionales</taxon>
        <taxon>Vibrionaceae</taxon>
        <taxon>Vibrio</taxon>
    </lineage>
</organism>
<sequence>MQPLAFLKRGNITELQELIRARFHHKGKTALSMFIKVNNHSGSAMYGVEMQVLAIHLLVSECLLHKSTKGIVPDSTKKSTATG</sequence>
<name>A0A655VLB4_VIBCL</name>